<dbReference type="PANTHER" id="PTHR24221">
    <property type="entry name" value="ATP-BINDING CASSETTE SUB-FAMILY B"/>
    <property type="match status" value="1"/>
</dbReference>
<dbReference type="InterPro" id="IPR003593">
    <property type="entry name" value="AAA+_ATPase"/>
</dbReference>
<keyword evidence="10" id="KW-0378">Hydrolase</keyword>
<evidence type="ECO:0000259" key="8">
    <source>
        <dbReference type="PROSITE" id="PS50893"/>
    </source>
</evidence>
<feature type="transmembrane region" description="Helical" evidence="7">
    <location>
        <begin position="56"/>
        <end position="73"/>
    </location>
</feature>
<dbReference type="InterPro" id="IPR036640">
    <property type="entry name" value="ABC1_TM_sf"/>
</dbReference>
<keyword evidence="11" id="KW-1185">Reference proteome</keyword>
<keyword evidence="4 10" id="KW-0067">ATP-binding</keyword>
<keyword evidence="5 7" id="KW-1133">Transmembrane helix</keyword>
<comment type="caution">
    <text evidence="10">The sequence shown here is derived from an EMBL/GenBank/DDBJ whole genome shotgun (WGS) entry which is preliminary data.</text>
</comment>
<dbReference type="InterPro" id="IPR003439">
    <property type="entry name" value="ABC_transporter-like_ATP-bd"/>
</dbReference>
<dbReference type="EMBL" id="LNIZ01000016">
    <property type="protein sequence ID" value="KTF03350.1"/>
    <property type="molecule type" value="Genomic_DNA"/>
</dbReference>
<dbReference type="SMART" id="SM00382">
    <property type="entry name" value="AAA"/>
    <property type="match status" value="1"/>
</dbReference>
<dbReference type="Proteomes" id="UP000054404">
    <property type="component" value="Unassembled WGS sequence"/>
</dbReference>
<dbReference type="PROSITE" id="PS50929">
    <property type="entry name" value="ABC_TM1F"/>
    <property type="match status" value="1"/>
</dbReference>
<dbReference type="STRING" id="59561.AQZ59_01806"/>
<name>A0A0W1KH87_9ACTO</name>
<dbReference type="OrthoDB" id="9806127at2"/>
<accession>A0A0W1KH87</accession>
<dbReference type="GO" id="GO:0140359">
    <property type="term" value="F:ABC-type transporter activity"/>
    <property type="evidence" value="ECO:0007669"/>
    <property type="project" value="InterPro"/>
</dbReference>
<sequence length="578" mass="61437">MFMKQRLVMRAAGLSVRMLTPAVLVGVLVSGLFIATAVCNAILFNELLTTRHMPTVMGLIVTIVILLLVRPLVQVGGQLLQNRAGLVVKSRLRRALLEQIDARGPMRAGFGRSGQIQSVVTDGVEAVEPYFVKYFTQLAVTVITATGLTIAIGAISPLIAGALLICGVAIIAIPRLWDKALSDRGQSHWIAYEDLNADFVDAMMGMATLKSFGAAQNHGEKLAKQSRQLLSTTMGQLRLSLGETGLSSMMKVLGPALGLVIAISLIRAGDMPMNHLFIITLLSIELFRPFTALSTCWHEAFFGISALPAMSELFDQEGVQTKPSATVERHHDGTGVSFIDTSYTYLSATKPALSNVTFDALPGKTTALVGLSGSGKSTALGLLMGFDHPNSGTITVGGVPADQLNIAQVATLVPQDPIIFPGTIRSILAEANPKADDEAMMNALTLACANDLHQDVSGQAGNDSVLDLVIEEHAHNLSGGQKQRLAIARALIRQCPLLILDESTSALDTQTETAVLSNIRRAYPDLTLILVTHRTDAAAQMDHVVVMGDGRVLCAGAPQILAGEDNAWSQLIDAQLGA</sequence>
<dbReference type="GO" id="GO:0016887">
    <property type="term" value="F:ATP hydrolysis activity"/>
    <property type="evidence" value="ECO:0007669"/>
    <property type="project" value="InterPro"/>
</dbReference>
<dbReference type="InterPro" id="IPR017871">
    <property type="entry name" value="ABC_transporter-like_CS"/>
</dbReference>
<dbReference type="PROSITE" id="PS50893">
    <property type="entry name" value="ABC_TRANSPORTER_2"/>
    <property type="match status" value="1"/>
</dbReference>
<dbReference type="EC" id="3.6.3.-" evidence="10"/>
<organism evidence="10 11">
    <name type="scientific">Trueperella bernardiae</name>
    <dbReference type="NCBI Taxonomy" id="59561"/>
    <lineage>
        <taxon>Bacteria</taxon>
        <taxon>Bacillati</taxon>
        <taxon>Actinomycetota</taxon>
        <taxon>Actinomycetes</taxon>
        <taxon>Actinomycetales</taxon>
        <taxon>Actinomycetaceae</taxon>
        <taxon>Trueperella</taxon>
    </lineage>
</organism>
<evidence type="ECO:0000256" key="6">
    <source>
        <dbReference type="ARBA" id="ARBA00023136"/>
    </source>
</evidence>
<dbReference type="GO" id="GO:0005886">
    <property type="term" value="C:plasma membrane"/>
    <property type="evidence" value="ECO:0007669"/>
    <property type="project" value="UniProtKB-SubCell"/>
</dbReference>
<dbReference type="SUPFAM" id="SSF90123">
    <property type="entry name" value="ABC transporter transmembrane region"/>
    <property type="match status" value="1"/>
</dbReference>
<dbReference type="Pfam" id="PF00664">
    <property type="entry name" value="ABC_membrane"/>
    <property type="match status" value="1"/>
</dbReference>
<dbReference type="GO" id="GO:0005524">
    <property type="term" value="F:ATP binding"/>
    <property type="evidence" value="ECO:0007669"/>
    <property type="project" value="UniProtKB-KW"/>
</dbReference>
<feature type="transmembrane region" description="Helical" evidence="7">
    <location>
        <begin position="158"/>
        <end position="177"/>
    </location>
</feature>
<proteinExistence type="predicted"/>
<feature type="domain" description="ABC transporter" evidence="8">
    <location>
        <begin position="336"/>
        <end position="574"/>
    </location>
</feature>
<evidence type="ECO:0000256" key="7">
    <source>
        <dbReference type="SAM" id="Phobius"/>
    </source>
</evidence>
<dbReference type="PANTHER" id="PTHR24221:SF590">
    <property type="entry name" value="COMPONENT LINKED WITH THE ASSEMBLY OF CYTOCHROME' TRANSPORT TRANSMEMBRANE ATP-BINDING PROTEIN ABC TRANSPORTER CYDD-RELATED"/>
    <property type="match status" value="1"/>
</dbReference>
<dbReference type="Pfam" id="PF00005">
    <property type="entry name" value="ABC_tran"/>
    <property type="match status" value="1"/>
</dbReference>
<evidence type="ECO:0000256" key="4">
    <source>
        <dbReference type="ARBA" id="ARBA00022840"/>
    </source>
</evidence>
<reference evidence="10 11" key="1">
    <citation type="submission" date="2015-11" db="EMBL/GenBank/DDBJ databases">
        <title>Draft Genome Sequence of the Type Strain Trueperella bernardiae LCDC 89-0504T, Isolated from Blood Culture.</title>
        <authorList>
            <person name="Bernier A.-M."/>
            <person name="Bernard K."/>
        </authorList>
    </citation>
    <scope>NUCLEOTIDE SEQUENCE [LARGE SCALE GENOMIC DNA]</scope>
    <source>
        <strain evidence="10 11">LCDC 89-0504</strain>
    </source>
</reference>
<dbReference type="InterPro" id="IPR011527">
    <property type="entry name" value="ABC1_TM_dom"/>
</dbReference>
<keyword evidence="2 7" id="KW-0812">Transmembrane</keyword>
<dbReference type="Gene3D" id="3.40.50.300">
    <property type="entry name" value="P-loop containing nucleotide triphosphate hydrolases"/>
    <property type="match status" value="1"/>
</dbReference>
<evidence type="ECO:0000256" key="5">
    <source>
        <dbReference type="ARBA" id="ARBA00022989"/>
    </source>
</evidence>
<evidence type="ECO:0000313" key="10">
    <source>
        <dbReference type="EMBL" id="KTF03350.1"/>
    </source>
</evidence>
<comment type="subcellular location">
    <subcellularLocation>
        <location evidence="1">Cell membrane</location>
        <topology evidence="1">Multi-pass membrane protein</topology>
    </subcellularLocation>
</comment>
<dbReference type="AlphaFoldDB" id="A0A0W1KH87"/>
<evidence type="ECO:0000256" key="1">
    <source>
        <dbReference type="ARBA" id="ARBA00004651"/>
    </source>
</evidence>
<keyword evidence="6 7" id="KW-0472">Membrane</keyword>
<dbReference type="PROSITE" id="PS00211">
    <property type="entry name" value="ABC_TRANSPORTER_1"/>
    <property type="match status" value="1"/>
</dbReference>
<evidence type="ECO:0000313" key="11">
    <source>
        <dbReference type="Proteomes" id="UP000054404"/>
    </source>
</evidence>
<dbReference type="Gene3D" id="1.20.1560.10">
    <property type="entry name" value="ABC transporter type 1, transmembrane domain"/>
    <property type="match status" value="1"/>
</dbReference>
<protein>
    <submittedName>
        <fullName evidence="10">Lipid A export ATP-binding/permease protein MsbA</fullName>
        <ecNumber evidence="10">3.6.3.-</ecNumber>
    </submittedName>
</protein>
<evidence type="ECO:0000259" key="9">
    <source>
        <dbReference type="PROSITE" id="PS50929"/>
    </source>
</evidence>
<dbReference type="SUPFAM" id="SSF52540">
    <property type="entry name" value="P-loop containing nucleoside triphosphate hydrolases"/>
    <property type="match status" value="1"/>
</dbReference>
<dbReference type="CDD" id="cd03228">
    <property type="entry name" value="ABCC_MRP_Like"/>
    <property type="match status" value="1"/>
</dbReference>
<gene>
    <name evidence="10" type="primary">msbA</name>
    <name evidence="10" type="ORF">AQZ59_01806</name>
</gene>
<feature type="domain" description="ABC transmembrane type-1" evidence="9">
    <location>
        <begin position="22"/>
        <end position="299"/>
    </location>
</feature>
<feature type="transmembrane region" description="Helical" evidence="7">
    <location>
        <begin position="21"/>
        <end position="44"/>
    </location>
</feature>
<evidence type="ECO:0000256" key="2">
    <source>
        <dbReference type="ARBA" id="ARBA00022692"/>
    </source>
</evidence>
<keyword evidence="3" id="KW-0547">Nucleotide-binding</keyword>
<evidence type="ECO:0000256" key="3">
    <source>
        <dbReference type="ARBA" id="ARBA00022741"/>
    </source>
</evidence>
<dbReference type="InterPro" id="IPR039421">
    <property type="entry name" value="Type_1_exporter"/>
</dbReference>
<dbReference type="RefSeq" id="WP_062614290.1">
    <property type="nucleotide sequence ID" value="NZ_LNIZ01000016.1"/>
</dbReference>
<dbReference type="PATRIC" id="fig|59561.3.peg.1798"/>
<dbReference type="InterPro" id="IPR027417">
    <property type="entry name" value="P-loop_NTPase"/>
</dbReference>